<evidence type="ECO:0000256" key="1">
    <source>
        <dbReference type="ARBA" id="ARBA00022729"/>
    </source>
</evidence>
<proteinExistence type="predicted"/>
<evidence type="ECO:0000313" key="6">
    <source>
        <dbReference type="Proteomes" id="UP000663090"/>
    </source>
</evidence>
<reference evidence="5 6" key="1">
    <citation type="submission" date="2021-02" db="EMBL/GenBank/DDBJ databases">
        <title>De Novo genome assembly of isolated myxobacteria.</title>
        <authorList>
            <person name="Stevens D.C."/>
        </authorList>
    </citation>
    <scope>NUCLEOTIDE SEQUENCE [LARGE SCALE GENOMIC DNA]</scope>
    <source>
        <strain evidence="5 6">SCHIC003</strain>
    </source>
</reference>
<keyword evidence="6" id="KW-1185">Reference proteome</keyword>
<evidence type="ECO:0000256" key="2">
    <source>
        <dbReference type="SAM" id="MobiDB-lite"/>
    </source>
</evidence>
<dbReference type="PROSITE" id="PS51257">
    <property type="entry name" value="PROKAR_LIPOPROTEIN"/>
    <property type="match status" value="1"/>
</dbReference>
<dbReference type="Gene3D" id="2.60.40.1220">
    <property type="match status" value="1"/>
</dbReference>
<feature type="chain" id="PRO_5046130414" evidence="3">
    <location>
        <begin position="26"/>
        <end position="305"/>
    </location>
</feature>
<gene>
    <name evidence="5" type="ORF">JY572_30125</name>
</gene>
<dbReference type="Pfam" id="PF13205">
    <property type="entry name" value="Big_5"/>
    <property type="match status" value="1"/>
</dbReference>
<dbReference type="Proteomes" id="UP000663090">
    <property type="component" value="Chromosome"/>
</dbReference>
<name>A0ABX7N1K0_9BACT</name>
<dbReference type="InterPro" id="IPR032812">
    <property type="entry name" value="SbsA_Ig"/>
</dbReference>
<protein>
    <submittedName>
        <fullName evidence="5">Ig-like domain-containing protein</fullName>
    </submittedName>
</protein>
<dbReference type="EMBL" id="CP071091">
    <property type="protein sequence ID" value="QSQ12590.1"/>
    <property type="molecule type" value="Genomic_DNA"/>
</dbReference>
<dbReference type="InterPro" id="IPR014755">
    <property type="entry name" value="Cu-Rt/internalin_Ig-like"/>
</dbReference>
<organism evidence="5 6">
    <name type="scientific">Myxococcus landrumensis</name>
    <dbReference type="NCBI Taxonomy" id="2813577"/>
    <lineage>
        <taxon>Bacteria</taxon>
        <taxon>Pseudomonadati</taxon>
        <taxon>Myxococcota</taxon>
        <taxon>Myxococcia</taxon>
        <taxon>Myxococcales</taxon>
        <taxon>Cystobacterineae</taxon>
        <taxon>Myxococcaceae</taxon>
        <taxon>Myxococcus</taxon>
    </lineage>
</organism>
<feature type="region of interest" description="Disordered" evidence="2">
    <location>
        <begin position="24"/>
        <end position="51"/>
    </location>
</feature>
<evidence type="ECO:0000256" key="3">
    <source>
        <dbReference type="SAM" id="SignalP"/>
    </source>
</evidence>
<sequence>MSPRSSRTAALLSTCALLVMTGCGSDDPSSPTPAPSDVTKPHVTASSPAEGATDVLPVQRFKLDAKTTGLQRVVTVSFSEPMDRQQAQVSLIDLGSPTTATRALIGTWSEDGKSLSITIPRPQADLPPLEEDRPYALDLTALRDVSGNALDAAHEGLKDGRLDFTTGKRDRSLEHACAHALLDVPIPLTAGASPTAAYPSADTSHKVYTLTLPASGASFLGYTEVVSAEREEPIVMYLDQALTVAVHDVTEAETVIPTTLAPAPEVCAPVITHTLKFTAPAGDRFLRLTHGPTARDTSTFVFERS</sequence>
<feature type="signal peptide" evidence="3">
    <location>
        <begin position="1"/>
        <end position="25"/>
    </location>
</feature>
<keyword evidence="1 3" id="KW-0732">Signal</keyword>
<feature type="domain" description="SbsA Ig-like" evidence="4">
    <location>
        <begin position="37"/>
        <end position="166"/>
    </location>
</feature>
<accession>A0ABX7N1K0</accession>
<evidence type="ECO:0000259" key="4">
    <source>
        <dbReference type="Pfam" id="PF13205"/>
    </source>
</evidence>
<evidence type="ECO:0000313" key="5">
    <source>
        <dbReference type="EMBL" id="QSQ12590.1"/>
    </source>
</evidence>
<dbReference type="RefSeq" id="WP_206714313.1">
    <property type="nucleotide sequence ID" value="NZ_CP071091.1"/>
</dbReference>